<evidence type="ECO:0000256" key="1">
    <source>
        <dbReference type="ARBA" id="ARBA00023012"/>
    </source>
</evidence>
<reference evidence="4 5" key="1">
    <citation type="submission" date="2020-08" db="EMBL/GenBank/DDBJ databases">
        <title>Oceanospirillum sp. nov. isolated from marine sediment.</title>
        <authorList>
            <person name="Ji X."/>
        </authorList>
    </citation>
    <scope>NUCLEOTIDE SEQUENCE [LARGE SCALE GENOMIC DNA]</scope>
    <source>
        <strain evidence="4 5">D5</strain>
    </source>
</reference>
<accession>A0A839IK73</accession>
<dbReference type="Gene3D" id="1.20.120.160">
    <property type="entry name" value="HPT domain"/>
    <property type="match status" value="1"/>
</dbReference>
<dbReference type="AlphaFoldDB" id="A0A839IK73"/>
<dbReference type="EMBL" id="JACJFM010000002">
    <property type="protein sequence ID" value="MBB1485338.1"/>
    <property type="molecule type" value="Genomic_DNA"/>
</dbReference>
<name>A0A839IK73_9GAMM</name>
<sequence length="194" mass="21724">MHTILDLDDVLSRLGGNCSLCHTIMQEFLNKHRQDDAEIVHLVSEQAWSDARAKAHTLKGISLNIGAEELSQAAAELEKNLKRDTPDHEQLGVQAQKLTDCFQRAVTAIEQAAEELSEPRISSNLLTSEEVSQGIIKARDCFDMDYAGAMKTIEQLTEQASEASYPELHQLLNLMRTFDILKAREELHRLAGQD</sequence>
<protein>
    <submittedName>
        <fullName evidence="4">Hpt domain-containing protein</fullName>
    </submittedName>
</protein>
<dbReference type="SUPFAM" id="SSF47226">
    <property type="entry name" value="Histidine-containing phosphotransfer domain, HPT domain"/>
    <property type="match status" value="1"/>
</dbReference>
<dbReference type="RefSeq" id="WP_182807129.1">
    <property type="nucleotide sequence ID" value="NZ_JACJFM010000002.1"/>
</dbReference>
<gene>
    <name evidence="4" type="ORF">H4O21_01735</name>
</gene>
<evidence type="ECO:0000313" key="5">
    <source>
        <dbReference type="Proteomes" id="UP000565262"/>
    </source>
</evidence>
<evidence type="ECO:0000259" key="3">
    <source>
        <dbReference type="PROSITE" id="PS50894"/>
    </source>
</evidence>
<dbReference type="GO" id="GO:0000160">
    <property type="term" value="P:phosphorelay signal transduction system"/>
    <property type="evidence" value="ECO:0007669"/>
    <property type="project" value="UniProtKB-KW"/>
</dbReference>
<proteinExistence type="predicted"/>
<keyword evidence="5" id="KW-1185">Reference proteome</keyword>
<keyword evidence="1" id="KW-0902">Two-component regulatory system</keyword>
<dbReference type="InterPro" id="IPR008207">
    <property type="entry name" value="Sig_transdc_His_kin_Hpt_dom"/>
</dbReference>
<organism evidence="4 5">
    <name type="scientific">Oceanospirillum sediminis</name>
    <dbReference type="NCBI Taxonomy" id="2760088"/>
    <lineage>
        <taxon>Bacteria</taxon>
        <taxon>Pseudomonadati</taxon>
        <taxon>Pseudomonadota</taxon>
        <taxon>Gammaproteobacteria</taxon>
        <taxon>Oceanospirillales</taxon>
        <taxon>Oceanospirillaceae</taxon>
        <taxon>Oceanospirillum</taxon>
    </lineage>
</organism>
<evidence type="ECO:0000313" key="4">
    <source>
        <dbReference type="EMBL" id="MBB1485338.1"/>
    </source>
</evidence>
<comment type="caution">
    <text evidence="4">The sequence shown here is derived from an EMBL/GenBank/DDBJ whole genome shotgun (WGS) entry which is preliminary data.</text>
</comment>
<feature type="domain" description="HPt" evidence="3">
    <location>
        <begin position="17"/>
        <end position="119"/>
    </location>
</feature>
<dbReference type="PROSITE" id="PS50894">
    <property type="entry name" value="HPT"/>
    <property type="match status" value="1"/>
</dbReference>
<feature type="modified residue" description="Phosphohistidine" evidence="2">
    <location>
        <position position="56"/>
    </location>
</feature>
<dbReference type="Pfam" id="PF01627">
    <property type="entry name" value="Hpt"/>
    <property type="match status" value="1"/>
</dbReference>
<evidence type="ECO:0000256" key="2">
    <source>
        <dbReference type="PROSITE-ProRule" id="PRU00110"/>
    </source>
</evidence>
<keyword evidence="2" id="KW-0597">Phosphoprotein</keyword>
<dbReference type="GO" id="GO:0004672">
    <property type="term" value="F:protein kinase activity"/>
    <property type="evidence" value="ECO:0007669"/>
    <property type="project" value="UniProtKB-ARBA"/>
</dbReference>
<dbReference type="InterPro" id="IPR036641">
    <property type="entry name" value="HPT_dom_sf"/>
</dbReference>
<dbReference type="Proteomes" id="UP000565262">
    <property type="component" value="Unassembled WGS sequence"/>
</dbReference>